<dbReference type="AlphaFoldDB" id="A0A9D7SEU9"/>
<dbReference type="Proteomes" id="UP000886657">
    <property type="component" value="Unassembled WGS sequence"/>
</dbReference>
<dbReference type="EMBL" id="JADKIO010000004">
    <property type="protein sequence ID" value="MBK9795224.1"/>
    <property type="molecule type" value="Genomic_DNA"/>
</dbReference>
<organism evidence="1 2">
    <name type="scientific">Candidatus Geothrix skivensis</name>
    <dbReference type="NCBI Taxonomy" id="2954439"/>
    <lineage>
        <taxon>Bacteria</taxon>
        <taxon>Pseudomonadati</taxon>
        <taxon>Acidobacteriota</taxon>
        <taxon>Holophagae</taxon>
        <taxon>Holophagales</taxon>
        <taxon>Holophagaceae</taxon>
        <taxon>Geothrix</taxon>
    </lineage>
</organism>
<gene>
    <name evidence="1" type="ORF">IPP58_01765</name>
</gene>
<evidence type="ECO:0000313" key="2">
    <source>
        <dbReference type="Proteomes" id="UP000886657"/>
    </source>
</evidence>
<evidence type="ECO:0000313" key="1">
    <source>
        <dbReference type="EMBL" id="MBK9795224.1"/>
    </source>
</evidence>
<proteinExistence type="predicted"/>
<name>A0A9D7SEU9_9BACT</name>
<comment type="caution">
    <text evidence="1">The sequence shown here is derived from an EMBL/GenBank/DDBJ whole genome shotgun (WGS) entry which is preliminary data.</text>
</comment>
<reference evidence="1" key="1">
    <citation type="submission" date="2020-10" db="EMBL/GenBank/DDBJ databases">
        <title>Connecting structure to function with the recovery of over 1000 high-quality activated sludge metagenome-assembled genomes encoding full-length rRNA genes using long-read sequencing.</title>
        <authorList>
            <person name="Singleton C.M."/>
            <person name="Petriglieri F."/>
            <person name="Kristensen J.M."/>
            <person name="Kirkegaard R.H."/>
            <person name="Michaelsen T.Y."/>
            <person name="Andersen M.H."/>
            <person name="Karst S.M."/>
            <person name="Dueholm M.S."/>
            <person name="Nielsen P.H."/>
            <person name="Albertsen M."/>
        </authorList>
    </citation>
    <scope>NUCLEOTIDE SEQUENCE</scope>
    <source>
        <strain evidence="1">Skiv_18-Q3-R9-52_MAXAC.067</strain>
    </source>
</reference>
<sequence length="99" mass="10924">MFTRTLSLQFPMPLLALVTLPSCQTAAREEGTSMSAQEVRVLRLATPGWCLAKSASQSIAASTSRLPRLGVARYTIRRQGEAREIQVLGRLGREAWPRP</sequence>
<accession>A0A9D7SEU9</accession>
<protein>
    <submittedName>
        <fullName evidence="1">Uncharacterized protein</fullName>
    </submittedName>
</protein>